<sequence length="79" mass="8577">MKKSFIFVGVFSLAFVAIQVLSGWFLTIMYTPNPSWDQVPVTSYVEFGSTSLLPPLAISLIALAIAAGVTKLINKKTVQ</sequence>
<feature type="transmembrane region" description="Helical" evidence="1">
    <location>
        <begin position="52"/>
        <end position="73"/>
    </location>
</feature>
<reference evidence="2 3" key="1">
    <citation type="submission" date="2021-03" db="EMBL/GenBank/DDBJ databases">
        <title>Antimicrobial resistance genes in bacteria isolated from Japanese honey, and their potential for conferring macrolide and lincosamide resistance in the American foulbrood pathogen Paenibacillus larvae.</title>
        <authorList>
            <person name="Okamoto M."/>
            <person name="Kumagai M."/>
            <person name="Kanamori H."/>
            <person name="Takamatsu D."/>
        </authorList>
    </citation>
    <scope>NUCLEOTIDE SEQUENCE [LARGE SCALE GENOMIC DNA]</scope>
    <source>
        <strain evidence="2 3">J8TS2</strain>
    </source>
</reference>
<name>A0ABQ4KIV7_9BACI</name>
<protein>
    <recommendedName>
        <fullName evidence="4">Dolichol phosphate-mannose biosynthesis regulatory protein</fullName>
    </recommendedName>
</protein>
<evidence type="ECO:0008006" key="4">
    <source>
        <dbReference type="Google" id="ProtNLM"/>
    </source>
</evidence>
<organism evidence="2 3">
    <name type="scientific">Lederbergia ruris</name>
    <dbReference type="NCBI Taxonomy" id="217495"/>
    <lineage>
        <taxon>Bacteria</taxon>
        <taxon>Bacillati</taxon>
        <taxon>Bacillota</taxon>
        <taxon>Bacilli</taxon>
        <taxon>Bacillales</taxon>
        <taxon>Bacillaceae</taxon>
        <taxon>Lederbergia</taxon>
    </lineage>
</organism>
<accession>A0ABQ4KIV7</accession>
<dbReference type="Proteomes" id="UP000679950">
    <property type="component" value="Unassembled WGS sequence"/>
</dbReference>
<keyword evidence="3" id="KW-1185">Reference proteome</keyword>
<dbReference type="InterPro" id="IPR016174">
    <property type="entry name" value="Di-haem_cyt_TM"/>
</dbReference>
<keyword evidence="1" id="KW-0472">Membrane</keyword>
<dbReference type="SUPFAM" id="SSF81342">
    <property type="entry name" value="Transmembrane di-heme cytochromes"/>
    <property type="match status" value="1"/>
</dbReference>
<comment type="caution">
    <text evidence="2">The sequence shown here is derived from an EMBL/GenBank/DDBJ whole genome shotgun (WGS) entry which is preliminary data.</text>
</comment>
<dbReference type="RefSeq" id="WP_158324458.1">
    <property type="nucleotide sequence ID" value="NZ_BORB01000016.1"/>
</dbReference>
<evidence type="ECO:0000313" key="2">
    <source>
        <dbReference type="EMBL" id="GIN57893.1"/>
    </source>
</evidence>
<proteinExistence type="predicted"/>
<evidence type="ECO:0000313" key="3">
    <source>
        <dbReference type="Proteomes" id="UP000679950"/>
    </source>
</evidence>
<keyword evidence="1" id="KW-0812">Transmembrane</keyword>
<keyword evidence="1" id="KW-1133">Transmembrane helix</keyword>
<evidence type="ECO:0000256" key="1">
    <source>
        <dbReference type="SAM" id="Phobius"/>
    </source>
</evidence>
<gene>
    <name evidence="2" type="ORF">J8TS2_22120</name>
</gene>
<dbReference type="EMBL" id="BORB01000016">
    <property type="protein sequence ID" value="GIN57893.1"/>
    <property type="molecule type" value="Genomic_DNA"/>
</dbReference>
<feature type="transmembrane region" description="Helical" evidence="1">
    <location>
        <begin position="7"/>
        <end position="32"/>
    </location>
</feature>